<keyword evidence="6 8" id="KW-0472">Membrane</keyword>
<evidence type="ECO:0000256" key="7">
    <source>
        <dbReference type="ARBA" id="ARBA00023177"/>
    </source>
</evidence>
<feature type="transmembrane region" description="Helical" evidence="8">
    <location>
        <begin position="180"/>
        <end position="201"/>
    </location>
</feature>
<evidence type="ECO:0000313" key="10">
    <source>
        <dbReference type="EMBL" id="CAD9530587.1"/>
    </source>
</evidence>
<feature type="transmembrane region" description="Helical" evidence="8">
    <location>
        <begin position="133"/>
        <end position="152"/>
    </location>
</feature>
<dbReference type="AlphaFoldDB" id="A0A6U7L7J5"/>
<keyword evidence="3" id="KW-0813">Transport</keyword>
<evidence type="ECO:0000256" key="2">
    <source>
        <dbReference type="ARBA" id="ARBA00005887"/>
    </source>
</evidence>
<dbReference type="PANTHER" id="PTHR11730:SF6">
    <property type="entry name" value="AMMONIUM TRANSPORTER"/>
    <property type="match status" value="1"/>
</dbReference>
<dbReference type="Pfam" id="PF00909">
    <property type="entry name" value="Ammonium_transp"/>
    <property type="match status" value="1"/>
</dbReference>
<dbReference type="GO" id="GO:0097272">
    <property type="term" value="P:ammonium homeostasis"/>
    <property type="evidence" value="ECO:0007669"/>
    <property type="project" value="TreeGrafter"/>
</dbReference>
<feature type="transmembrane region" description="Helical" evidence="8">
    <location>
        <begin position="100"/>
        <end position="121"/>
    </location>
</feature>
<dbReference type="EMBL" id="HBGU01069485">
    <property type="protein sequence ID" value="CAD9530589.1"/>
    <property type="molecule type" value="Transcribed_RNA"/>
</dbReference>
<keyword evidence="7" id="KW-0924">Ammonia transport</keyword>
<dbReference type="Gene3D" id="1.10.3430.10">
    <property type="entry name" value="Ammonium transporter AmtB like domains"/>
    <property type="match status" value="1"/>
</dbReference>
<reference evidence="11" key="1">
    <citation type="submission" date="2021-01" db="EMBL/GenBank/DDBJ databases">
        <authorList>
            <person name="Corre E."/>
            <person name="Pelletier E."/>
            <person name="Niang G."/>
            <person name="Scheremetjew M."/>
            <person name="Finn R."/>
            <person name="Kale V."/>
            <person name="Holt S."/>
            <person name="Cochrane G."/>
            <person name="Meng A."/>
            <person name="Brown T."/>
            <person name="Cohen L."/>
        </authorList>
    </citation>
    <scope>NUCLEOTIDE SEQUENCE</scope>
    <source>
        <strain evidence="11">UTEX LB 985</strain>
    </source>
</reference>
<dbReference type="InterPro" id="IPR024041">
    <property type="entry name" value="NH4_transpt_AmtB-like_dom"/>
</dbReference>
<dbReference type="GO" id="GO:0008519">
    <property type="term" value="F:ammonium channel activity"/>
    <property type="evidence" value="ECO:0007669"/>
    <property type="project" value="InterPro"/>
</dbReference>
<keyword evidence="4 8" id="KW-0812">Transmembrane</keyword>
<dbReference type="PANTHER" id="PTHR11730">
    <property type="entry name" value="AMMONIUM TRANSPORTER"/>
    <property type="match status" value="1"/>
</dbReference>
<evidence type="ECO:0000259" key="9">
    <source>
        <dbReference type="Pfam" id="PF00909"/>
    </source>
</evidence>
<organism evidence="11">
    <name type="scientific">Haptolina brevifila</name>
    <dbReference type="NCBI Taxonomy" id="156173"/>
    <lineage>
        <taxon>Eukaryota</taxon>
        <taxon>Haptista</taxon>
        <taxon>Haptophyta</taxon>
        <taxon>Prymnesiophyceae</taxon>
        <taxon>Prymnesiales</taxon>
        <taxon>Prymnesiaceae</taxon>
        <taxon>Haptolina</taxon>
    </lineage>
</organism>
<protein>
    <recommendedName>
        <fullName evidence="9">Ammonium transporter AmtB-like domain-containing protein</fullName>
    </recommendedName>
</protein>
<keyword evidence="5 8" id="KW-1133">Transmembrane helix</keyword>
<dbReference type="GO" id="GO:0005886">
    <property type="term" value="C:plasma membrane"/>
    <property type="evidence" value="ECO:0007669"/>
    <property type="project" value="TreeGrafter"/>
</dbReference>
<comment type="similarity">
    <text evidence="2">Belongs to the ammonia transporter channel (TC 1.A.11.2) family.</text>
</comment>
<sequence length="249" mass="26068">MNAHGSRLWLAKAAVPIPLFLRYGFNPGSTLLLHASANTAARATVTTTLAAASGGVLGLFIKYYLPAKLGGSHVYDIGHTCNSLLGGLVGITAGCATVRPWAALIIGFVAAWVYHAASCLMRKLKIDDPLDAFAVHGACGVWGMIAVGLFTAKEYSYSAKIPDAGIFMEGTRGELFGNQIVGVLMILLWVVIMSILLFGALRMAGIFRVPVEDEESGLDISKHGGSAYASDVDAPNHKVATASTSSSIA</sequence>
<evidence type="ECO:0000256" key="6">
    <source>
        <dbReference type="ARBA" id="ARBA00023136"/>
    </source>
</evidence>
<dbReference type="EMBL" id="HBGU01069484">
    <property type="protein sequence ID" value="CAD9530587.1"/>
    <property type="molecule type" value="Transcribed_RNA"/>
</dbReference>
<gene>
    <name evidence="10" type="ORF">CBRE1094_LOCUS37922</name>
    <name evidence="11" type="ORF">CBRE1094_LOCUS37923</name>
</gene>
<evidence type="ECO:0000256" key="5">
    <source>
        <dbReference type="ARBA" id="ARBA00022989"/>
    </source>
</evidence>
<evidence type="ECO:0000313" key="11">
    <source>
        <dbReference type="EMBL" id="CAD9530589.1"/>
    </source>
</evidence>
<feature type="domain" description="Ammonium transporter AmtB-like" evidence="9">
    <location>
        <begin position="23"/>
        <end position="228"/>
    </location>
</feature>
<evidence type="ECO:0000256" key="3">
    <source>
        <dbReference type="ARBA" id="ARBA00022448"/>
    </source>
</evidence>
<evidence type="ECO:0000256" key="8">
    <source>
        <dbReference type="SAM" id="Phobius"/>
    </source>
</evidence>
<proteinExistence type="inferred from homology"/>
<dbReference type="SUPFAM" id="SSF111352">
    <property type="entry name" value="Ammonium transporter"/>
    <property type="match status" value="1"/>
</dbReference>
<evidence type="ECO:0000256" key="1">
    <source>
        <dbReference type="ARBA" id="ARBA00004141"/>
    </source>
</evidence>
<evidence type="ECO:0000256" key="4">
    <source>
        <dbReference type="ARBA" id="ARBA00022692"/>
    </source>
</evidence>
<accession>A0A6U7L7J5</accession>
<comment type="subcellular location">
    <subcellularLocation>
        <location evidence="1">Membrane</location>
        <topology evidence="1">Multi-pass membrane protein</topology>
    </subcellularLocation>
</comment>
<dbReference type="InterPro" id="IPR029020">
    <property type="entry name" value="Ammonium/urea_transptr"/>
</dbReference>
<name>A0A6U7L7J5_9EUKA</name>
<feature type="transmembrane region" description="Helical" evidence="8">
    <location>
        <begin position="45"/>
        <end position="65"/>
    </location>
</feature>